<dbReference type="Gene3D" id="2.170.120.40">
    <property type="entry name" value="YbbR-like domain"/>
    <property type="match status" value="1"/>
</dbReference>
<dbReference type="Gene3D" id="2.170.120.30">
    <property type="match status" value="1"/>
</dbReference>
<gene>
    <name evidence="1" type="ORF">DHV22_17340</name>
</gene>
<dbReference type="InterPro" id="IPR012505">
    <property type="entry name" value="YbbR"/>
</dbReference>
<comment type="caution">
    <text evidence="1">The sequence shown here is derived from an EMBL/GenBank/DDBJ whole genome shotgun (WGS) entry which is preliminary data.</text>
</comment>
<evidence type="ECO:0000313" key="1">
    <source>
        <dbReference type="EMBL" id="HCY83237.1"/>
    </source>
</evidence>
<evidence type="ECO:0000313" key="2">
    <source>
        <dbReference type="Proteomes" id="UP000263268"/>
    </source>
</evidence>
<evidence type="ECO:0008006" key="3">
    <source>
        <dbReference type="Google" id="ProtNLM"/>
    </source>
</evidence>
<accession>A0A3D6BX13</accession>
<dbReference type="EMBL" id="DPRK01000274">
    <property type="protein sequence ID" value="HCY83237.1"/>
    <property type="molecule type" value="Genomic_DNA"/>
</dbReference>
<dbReference type="Pfam" id="PF07949">
    <property type="entry name" value="YbbR"/>
    <property type="match status" value="1"/>
</dbReference>
<dbReference type="AlphaFoldDB" id="A0A3D6BX13"/>
<sequence length="243" mass="28156">MKYYFKEPEITIDFSKNISNTDTFYVWNKNQGYSELNTQFPKDEEIVSITPDTIKFRYDVNAVKKVPVKLKTKIQFAQGYDLLDSIQINPDSIKIIGPEILVSKIAFVETDSLRLKDIKTDIHTSVPLKMPKNKNGNLKFSAKNTNIKAQVDKFTEGHVKVPVSVINIPENITIKYFPKKVYVTYYTSLSNYNNIKETDFEIVCDYNDIKSSSEYLVPKIIKKPEKVKHVKLSQEHIEFIIIE</sequence>
<proteinExistence type="predicted"/>
<dbReference type="PANTHER" id="PTHR37804">
    <property type="entry name" value="CDAA REGULATORY PROTEIN CDAR"/>
    <property type="match status" value="1"/>
</dbReference>
<dbReference type="Proteomes" id="UP000263268">
    <property type="component" value="Unassembled WGS sequence"/>
</dbReference>
<dbReference type="InterPro" id="IPR053154">
    <property type="entry name" value="c-di-AMP_regulator"/>
</dbReference>
<dbReference type="PANTHER" id="PTHR37804:SF1">
    <property type="entry name" value="CDAA REGULATORY PROTEIN CDAR"/>
    <property type="match status" value="1"/>
</dbReference>
<organism evidence="1 2">
    <name type="scientific">Xanthomarina gelatinilytica</name>
    <dbReference type="NCBI Taxonomy" id="1137281"/>
    <lineage>
        <taxon>Bacteria</taxon>
        <taxon>Pseudomonadati</taxon>
        <taxon>Bacteroidota</taxon>
        <taxon>Flavobacteriia</taxon>
        <taxon>Flavobacteriales</taxon>
        <taxon>Flavobacteriaceae</taxon>
        <taxon>Xanthomarina</taxon>
    </lineage>
</organism>
<reference evidence="1 2" key="1">
    <citation type="journal article" date="2018" name="Nat. Biotechnol.">
        <title>A standardized bacterial taxonomy based on genome phylogeny substantially revises the tree of life.</title>
        <authorList>
            <person name="Parks D.H."/>
            <person name="Chuvochina M."/>
            <person name="Waite D.W."/>
            <person name="Rinke C."/>
            <person name="Skarshewski A."/>
            <person name="Chaumeil P.A."/>
            <person name="Hugenholtz P."/>
        </authorList>
    </citation>
    <scope>NUCLEOTIDE SEQUENCE [LARGE SCALE GENOMIC DNA]</scope>
    <source>
        <strain evidence="1">UBA10227</strain>
    </source>
</reference>
<protein>
    <recommendedName>
        <fullName evidence="3">YbbR-like domain-containing protein</fullName>
    </recommendedName>
</protein>
<name>A0A3D6BX13_9FLAO</name>